<keyword evidence="8" id="KW-1278">Translocase</keyword>
<dbReference type="InterPro" id="IPR002429">
    <property type="entry name" value="CcO_II-like_C"/>
</dbReference>
<comment type="caution">
    <text evidence="19">The sequence shown here is derived from an EMBL/GenBank/DDBJ whole genome shotgun (WGS) entry which is preliminary data.</text>
</comment>
<evidence type="ECO:0000256" key="13">
    <source>
        <dbReference type="ARBA" id="ARBA00023136"/>
    </source>
</evidence>
<evidence type="ECO:0000256" key="9">
    <source>
        <dbReference type="ARBA" id="ARBA00022982"/>
    </source>
</evidence>
<dbReference type="EC" id="7.1.1.9" evidence="3"/>
<keyword evidence="6 16" id="KW-0812">Transmembrane</keyword>
<evidence type="ECO:0000256" key="6">
    <source>
        <dbReference type="ARBA" id="ARBA00022692"/>
    </source>
</evidence>
<feature type="transmembrane region" description="Helical" evidence="16">
    <location>
        <begin position="41"/>
        <end position="62"/>
    </location>
</feature>
<keyword evidence="7 15" id="KW-0479">Metal-binding</keyword>
<feature type="domain" description="Cytochrome c" evidence="18">
    <location>
        <begin position="365"/>
        <end position="451"/>
    </location>
</feature>
<evidence type="ECO:0000256" key="3">
    <source>
        <dbReference type="ARBA" id="ARBA00012949"/>
    </source>
</evidence>
<evidence type="ECO:0000256" key="12">
    <source>
        <dbReference type="ARBA" id="ARBA00023008"/>
    </source>
</evidence>
<dbReference type="RefSeq" id="WP_258330049.1">
    <property type="nucleotide sequence ID" value="NZ_JAPTGG010000001.1"/>
</dbReference>
<dbReference type="EMBL" id="JAPTGG010000001">
    <property type="protein sequence ID" value="MCZ0863901.1"/>
    <property type="molecule type" value="Genomic_DNA"/>
</dbReference>
<dbReference type="Gene3D" id="1.10.287.90">
    <property type="match status" value="1"/>
</dbReference>
<dbReference type="Proteomes" id="UP001069090">
    <property type="component" value="Unassembled WGS sequence"/>
</dbReference>
<organism evidence="19 20">
    <name type="scientific">Dasania phycosphaerae</name>
    <dbReference type="NCBI Taxonomy" id="2950436"/>
    <lineage>
        <taxon>Bacteria</taxon>
        <taxon>Pseudomonadati</taxon>
        <taxon>Pseudomonadota</taxon>
        <taxon>Gammaproteobacteria</taxon>
        <taxon>Cellvibrionales</taxon>
        <taxon>Spongiibacteraceae</taxon>
        <taxon>Dasania</taxon>
    </lineage>
</organism>
<proteinExistence type="inferred from homology"/>
<dbReference type="CDD" id="cd13919">
    <property type="entry name" value="CuRO_HCO_II_like_5"/>
    <property type="match status" value="1"/>
</dbReference>
<dbReference type="InterPro" id="IPR045187">
    <property type="entry name" value="CcO_II"/>
</dbReference>
<dbReference type="PANTHER" id="PTHR22888">
    <property type="entry name" value="CYTOCHROME C OXIDASE, SUBUNIT II"/>
    <property type="match status" value="1"/>
</dbReference>
<dbReference type="InterPro" id="IPR036909">
    <property type="entry name" value="Cyt_c-like_dom_sf"/>
</dbReference>
<dbReference type="InterPro" id="IPR008972">
    <property type="entry name" value="Cupredoxin"/>
</dbReference>
<dbReference type="PROSITE" id="PS50857">
    <property type="entry name" value="COX2_CUA"/>
    <property type="match status" value="1"/>
</dbReference>
<dbReference type="InterPro" id="IPR001505">
    <property type="entry name" value="Copper_CuA"/>
</dbReference>
<comment type="similarity">
    <text evidence="2">Belongs to the cytochrome c oxidase subunit 2 family.</text>
</comment>
<evidence type="ECO:0000313" key="19">
    <source>
        <dbReference type="EMBL" id="MCZ0863901.1"/>
    </source>
</evidence>
<evidence type="ECO:0000259" key="18">
    <source>
        <dbReference type="PROSITE" id="PS51007"/>
    </source>
</evidence>
<dbReference type="GO" id="GO:0042773">
    <property type="term" value="P:ATP synthesis coupled electron transport"/>
    <property type="evidence" value="ECO:0007669"/>
    <property type="project" value="TreeGrafter"/>
</dbReference>
<keyword evidence="10 16" id="KW-1133">Transmembrane helix</keyword>
<comment type="subcellular location">
    <subcellularLocation>
        <location evidence="1">Membrane</location>
        <topology evidence="1">Multi-pass membrane protein</topology>
    </subcellularLocation>
</comment>
<dbReference type="AlphaFoldDB" id="A0A9J6RIU5"/>
<dbReference type="InterPro" id="IPR009056">
    <property type="entry name" value="Cyt_c-like_dom"/>
</dbReference>
<dbReference type="GO" id="GO:0020037">
    <property type="term" value="F:heme binding"/>
    <property type="evidence" value="ECO:0007669"/>
    <property type="project" value="InterPro"/>
</dbReference>
<sequence>MLLAIVLVLLVVGSLVFHFMSPWWFTPLASNWGSIDSTINITFWVTGAVFIAVNIFLAYCVYRYRHQHHRRSHYEPENKKLETWLMAITTVGVAAMLAPGLIVWAKFVEVPAEAHVIEAVGQQWQWSFRLPGKDGKLGTVDTRHISASNPFGINPNDSAGLDDVLVFDSELHLPIDKPVKIELRSKDVLHNFAVSEFRVKMDLVPGLVSYLWLTPTKLGRYDILCMELCGLAHYAMRGNVVVESEADYQRWVNSQATFASSQQRVVGDAQLGKALYATCGGCHGQQGEGNRAMNAPALSGQSASYMARQLVNFKQGIRGQHPKDSYGQQMAAMANLLADQSAIDHVVAYIQSLPKPQLTATISNGDRQSGHGYFVNCGACHGSQGEGNSALNAPALVGLDDWYIKRQLLNFKQGIRGTHNKDTHGRQMMLMARLLNDEQAIDDLLTYINSL</sequence>
<dbReference type="SUPFAM" id="SSF49503">
    <property type="entry name" value="Cupredoxins"/>
    <property type="match status" value="1"/>
</dbReference>
<evidence type="ECO:0000256" key="15">
    <source>
        <dbReference type="PROSITE-ProRule" id="PRU00433"/>
    </source>
</evidence>
<dbReference type="PROSITE" id="PS00078">
    <property type="entry name" value="COX2"/>
    <property type="match status" value="1"/>
</dbReference>
<evidence type="ECO:0000256" key="4">
    <source>
        <dbReference type="ARBA" id="ARBA00022448"/>
    </source>
</evidence>
<dbReference type="InterPro" id="IPR036257">
    <property type="entry name" value="Cyt_c_oxidase_su2_TM_sf"/>
</dbReference>
<name>A0A9J6RIU5_9GAMM</name>
<evidence type="ECO:0000256" key="14">
    <source>
        <dbReference type="ARBA" id="ARBA00047816"/>
    </source>
</evidence>
<dbReference type="GO" id="GO:0004129">
    <property type="term" value="F:cytochrome-c oxidase activity"/>
    <property type="evidence" value="ECO:0007669"/>
    <property type="project" value="UniProtKB-EC"/>
</dbReference>
<keyword evidence="12" id="KW-0186">Copper</keyword>
<evidence type="ECO:0000256" key="11">
    <source>
        <dbReference type="ARBA" id="ARBA00023004"/>
    </source>
</evidence>
<dbReference type="GO" id="GO:0005507">
    <property type="term" value="F:copper ion binding"/>
    <property type="evidence" value="ECO:0007669"/>
    <property type="project" value="InterPro"/>
</dbReference>
<accession>A0A9J6RIU5</accession>
<keyword evidence="5 15" id="KW-0349">Heme</keyword>
<feature type="transmembrane region" description="Helical" evidence="16">
    <location>
        <begin position="83"/>
        <end position="105"/>
    </location>
</feature>
<evidence type="ECO:0000256" key="16">
    <source>
        <dbReference type="SAM" id="Phobius"/>
    </source>
</evidence>
<dbReference type="Pfam" id="PF00116">
    <property type="entry name" value="COX2"/>
    <property type="match status" value="1"/>
</dbReference>
<evidence type="ECO:0000256" key="1">
    <source>
        <dbReference type="ARBA" id="ARBA00004141"/>
    </source>
</evidence>
<keyword evidence="11 15" id="KW-0408">Iron</keyword>
<dbReference type="GO" id="GO:0016020">
    <property type="term" value="C:membrane"/>
    <property type="evidence" value="ECO:0007669"/>
    <property type="project" value="UniProtKB-SubCell"/>
</dbReference>
<evidence type="ECO:0000256" key="2">
    <source>
        <dbReference type="ARBA" id="ARBA00007866"/>
    </source>
</evidence>
<reference evidence="19 20" key="1">
    <citation type="submission" date="2022-12" db="EMBL/GenBank/DDBJ databases">
        <title>Dasania phycosphaerae sp. nov., isolated from particulate material of the south coast of Korea.</title>
        <authorList>
            <person name="Jiang Y."/>
        </authorList>
    </citation>
    <scope>NUCLEOTIDE SEQUENCE [LARGE SCALE GENOMIC DNA]</scope>
    <source>
        <strain evidence="19 20">GY-19</strain>
    </source>
</reference>
<comment type="catalytic activity">
    <reaction evidence="14">
        <text>4 Fe(II)-[cytochrome c] + O2 + 8 H(+)(in) = 4 Fe(III)-[cytochrome c] + 2 H2O + 4 H(+)(out)</text>
        <dbReference type="Rhea" id="RHEA:11436"/>
        <dbReference type="Rhea" id="RHEA-COMP:10350"/>
        <dbReference type="Rhea" id="RHEA-COMP:14399"/>
        <dbReference type="ChEBI" id="CHEBI:15377"/>
        <dbReference type="ChEBI" id="CHEBI:15378"/>
        <dbReference type="ChEBI" id="CHEBI:15379"/>
        <dbReference type="ChEBI" id="CHEBI:29033"/>
        <dbReference type="ChEBI" id="CHEBI:29034"/>
        <dbReference type="EC" id="7.1.1.9"/>
    </reaction>
</comment>
<dbReference type="PANTHER" id="PTHR22888:SF9">
    <property type="entry name" value="CYTOCHROME C OXIDASE SUBUNIT 2"/>
    <property type="match status" value="1"/>
</dbReference>
<keyword evidence="13 16" id="KW-0472">Membrane</keyword>
<keyword evidence="4" id="KW-0813">Transport</keyword>
<keyword evidence="9" id="KW-0249">Electron transport</keyword>
<protein>
    <recommendedName>
        <fullName evidence="3">cytochrome-c oxidase</fullName>
        <ecNumber evidence="3">7.1.1.9</ecNumber>
    </recommendedName>
</protein>
<keyword evidence="20" id="KW-1185">Reference proteome</keyword>
<feature type="domain" description="Cytochrome oxidase subunit II copper A binding" evidence="17">
    <location>
        <begin position="112"/>
        <end position="254"/>
    </location>
</feature>
<dbReference type="Gene3D" id="1.10.760.10">
    <property type="entry name" value="Cytochrome c-like domain"/>
    <property type="match status" value="2"/>
</dbReference>
<dbReference type="Gene3D" id="2.60.40.420">
    <property type="entry name" value="Cupredoxins - blue copper proteins"/>
    <property type="match status" value="1"/>
</dbReference>
<gene>
    <name evidence="19" type="ORF">O0V09_01735</name>
</gene>
<dbReference type="Pfam" id="PF00034">
    <property type="entry name" value="Cytochrom_C"/>
    <property type="match status" value="2"/>
</dbReference>
<feature type="domain" description="Cytochrome c" evidence="18">
    <location>
        <begin position="267"/>
        <end position="354"/>
    </location>
</feature>
<evidence type="ECO:0000256" key="10">
    <source>
        <dbReference type="ARBA" id="ARBA00022989"/>
    </source>
</evidence>
<evidence type="ECO:0000256" key="7">
    <source>
        <dbReference type="ARBA" id="ARBA00022723"/>
    </source>
</evidence>
<evidence type="ECO:0000313" key="20">
    <source>
        <dbReference type="Proteomes" id="UP001069090"/>
    </source>
</evidence>
<evidence type="ECO:0000256" key="8">
    <source>
        <dbReference type="ARBA" id="ARBA00022967"/>
    </source>
</evidence>
<dbReference type="PROSITE" id="PS51007">
    <property type="entry name" value="CYTC"/>
    <property type="match status" value="2"/>
</dbReference>
<dbReference type="SUPFAM" id="SSF46626">
    <property type="entry name" value="Cytochrome c"/>
    <property type="match status" value="2"/>
</dbReference>
<evidence type="ECO:0000259" key="17">
    <source>
        <dbReference type="PROSITE" id="PS50857"/>
    </source>
</evidence>
<evidence type="ECO:0000256" key="5">
    <source>
        <dbReference type="ARBA" id="ARBA00022617"/>
    </source>
</evidence>